<reference evidence="1" key="1">
    <citation type="submission" date="2009-01" db="EMBL/GenBank/DDBJ databases">
        <authorList>
            <person name="Fulton L."/>
            <person name="Clifton S."/>
            <person name="Chinwalla A.T."/>
            <person name="Mitreva M."/>
            <person name="Sodergren E."/>
            <person name="Weinstock G."/>
            <person name="Clifton S."/>
            <person name="Dooling D.J."/>
            <person name="Fulton B."/>
            <person name="Minx P."/>
            <person name="Pepin K.H."/>
            <person name="Johnson M."/>
            <person name="Bhonagiri V."/>
            <person name="Nash W.E."/>
            <person name="Mardis E.R."/>
            <person name="Wilson R.K."/>
        </authorList>
    </citation>
    <scope>NUCLEOTIDE SEQUENCE [LARGE SCALE GENOMIC DNA]</scope>
    <source>
        <strain evidence="1">ATCC 10379</strain>
    </source>
</reference>
<protein>
    <submittedName>
        <fullName evidence="1">Nucleoside 2-deoxyribosyltransferase</fullName>
    </submittedName>
</protein>
<dbReference type="SUPFAM" id="SSF52309">
    <property type="entry name" value="N-(deoxy)ribosyltransferase-like"/>
    <property type="match status" value="1"/>
</dbReference>
<dbReference type="Proteomes" id="UP000006004">
    <property type="component" value="Unassembled WGS sequence"/>
</dbReference>
<comment type="caution">
    <text evidence="1">The sequence shown here is derived from an EMBL/GenBank/DDBJ whole genome shotgun (WGS) entry which is preliminary data.</text>
</comment>
<dbReference type="Pfam" id="PF05014">
    <property type="entry name" value="Nuc_deoxyrib_tr"/>
    <property type="match status" value="1"/>
</dbReference>
<proteinExistence type="predicted"/>
<name>C5NYW9_9BACL</name>
<dbReference type="eggNOG" id="COG3613">
    <property type="taxonomic scope" value="Bacteria"/>
</dbReference>
<dbReference type="Gene3D" id="3.40.50.450">
    <property type="match status" value="1"/>
</dbReference>
<sequence>MKLYLAGALFNEAEVAQRLKEGKLLKEKFGERLSVFNPIEQPFNEDKQTLPTPQDIFNGDTEAVKNCDIFLADITNEDSGVMVELGIAIALKKKIIAINSDIRLKSANKYDIPSYAMNHYVLGGILKHGTLVYSFEEALNELDKLFCLKNHL</sequence>
<reference evidence="1" key="2">
    <citation type="submission" date="2009-06" db="EMBL/GenBank/DDBJ databases">
        <authorList>
            <person name="Sebastian Y."/>
            <person name="Madupu R."/>
            <person name="Durkin A.S."/>
            <person name="Torralba M."/>
            <person name="Methe B."/>
            <person name="Sutton G.G."/>
            <person name="Strausberg R.L."/>
            <person name="Nelson K.E."/>
        </authorList>
    </citation>
    <scope>NUCLEOTIDE SEQUENCE [LARGE SCALE GENOMIC DNA]</scope>
    <source>
        <strain evidence="1">ATCC 10379</strain>
    </source>
</reference>
<accession>C5NYW9</accession>
<dbReference type="PANTHER" id="PTHR15364:SF0">
    <property type="entry name" value="2'-DEOXYNUCLEOSIDE 5'-PHOSPHATE N-HYDROLASE 1"/>
    <property type="match status" value="1"/>
</dbReference>
<dbReference type="RefSeq" id="WP_003145151.1">
    <property type="nucleotide sequence ID" value="NZ_ACDZ02000014.1"/>
</dbReference>
<evidence type="ECO:0000313" key="2">
    <source>
        <dbReference type="Proteomes" id="UP000006004"/>
    </source>
</evidence>
<dbReference type="OrthoDB" id="1691394at2"/>
<gene>
    <name evidence="1" type="ORF">GEMHA0001_0659</name>
</gene>
<keyword evidence="2" id="KW-1185">Reference proteome</keyword>
<dbReference type="GO" id="GO:0070694">
    <property type="term" value="F:5-hydroxymethyl-dUMP N-hydrolase activity"/>
    <property type="evidence" value="ECO:0007669"/>
    <property type="project" value="TreeGrafter"/>
</dbReference>
<dbReference type="InterPro" id="IPR051239">
    <property type="entry name" value="2'-dNMP_N-hydrolase"/>
</dbReference>
<dbReference type="InterPro" id="IPR007710">
    <property type="entry name" value="Nucleoside_deoxyribTrfase"/>
</dbReference>
<evidence type="ECO:0000313" key="1">
    <source>
        <dbReference type="EMBL" id="EER67774.1"/>
    </source>
</evidence>
<dbReference type="GeneID" id="93287693"/>
<dbReference type="EMBL" id="ACDZ02000014">
    <property type="protein sequence ID" value="EER67774.1"/>
    <property type="molecule type" value="Genomic_DNA"/>
</dbReference>
<dbReference type="GO" id="GO:0016740">
    <property type="term" value="F:transferase activity"/>
    <property type="evidence" value="ECO:0007669"/>
    <property type="project" value="UniProtKB-KW"/>
</dbReference>
<dbReference type="GO" id="GO:0009159">
    <property type="term" value="P:deoxyribonucleoside monophosphate catabolic process"/>
    <property type="evidence" value="ECO:0007669"/>
    <property type="project" value="TreeGrafter"/>
</dbReference>
<dbReference type="PANTHER" id="PTHR15364">
    <property type="entry name" value="2'-DEOXYNUCLEOSIDE 5'-PHOSPHATE N-HYDROLASE 1"/>
    <property type="match status" value="1"/>
</dbReference>
<dbReference type="AlphaFoldDB" id="C5NYW9"/>
<organism evidence="1 2">
    <name type="scientific">Gemella haemolysans ATCC 10379</name>
    <dbReference type="NCBI Taxonomy" id="546270"/>
    <lineage>
        <taxon>Bacteria</taxon>
        <taxon>Bacillati</taxon>
        <taxon>Bacillota</taxon>
        <taxon>Bacilli</taxon>
        <taxon>Bacillales</taxon>
        <taxon>Gemellaceae</taxon>
        <taxon>Gemella</taxon>
    </lineage>
</organism>